<dbReference type="EMBL" id="BMIK01000001">
    <property type="protein sequence ID" value="GGC18106.1"/>
    <property type="molecule type" value="Genomic_DNA"/>
</dbReference>
<evidence type="ECO:0000313" key="1">
    <source>
        <dbReference type="EMBL" id="GGC18106.1"/>
    </source>
</evidence>
<proteinExistence type="predicted"/>
<dbReference type="Proteomes" id="UP000597338">
    <property type="component" value="Unassembled WGS sequence"/>
</dbReference>
<evidence type="ECO:0000313" key="2">
    <source>
        <dbReference type="Proteomes" id="UP000597338"/>
    </source>
</evidence>
<comment type="caution">
    <text evidence="1">The sequence shown here is derived from an EMBL/GenBank/DDBJ whole genome shotgun (WGS) entry which is preliminary data.</text>
</comment>
<organism evidence="1 2">
    <name type="scientific">Parapedobacter defluvii</name>
    <dbReference type="NCBI Taxonomy" id="2045106"/>
    <lineage>
        <taxon>Bacteria</taxon>
        <taxon>Pseudomonadati</taxon>
        <taxon>Bacteroidota</taxon>
        <taxon>Sphingobacteriia</taxon>
        <taxon>Sphingobacteriales</taxon>
        <taxon>Sphingobacteriaceae</taxon>
        <taxon>Parapedobacter</taxon>
    </lineage>
</organism>
<name>A0ABQ1L2H0_9SPHI</name>
<keyword evidence="2" id="KW-1185">Reference proteome</keyword>
<dbReference type="RefSeq" id="WP_188747502.1">
    <property type="nucleotide sequence ID" value="NZ_BMIK01000001.1"/>
</dbReference>
<protein>
    <submittedName>
        <fullName evidence="1">Uncharacterized protein</fullName>
    </submittedName>
</protein>
<reference evidence="2" key="1">
    <citation type="journal article" date="2019" name="Int. J. Syst. Evol. Microbiol.">
        <title>The Global Catalogue of Microorganisms (GCM) 10K type strain sequencing project: providing services to taxonomists for standard genome sequencing and annotation.</title>
        <authorList>
            <consortium name="The Broad Institute Genomics Platform"/>
            <consortium name="The Broad Institute Genome Sequencing Center for Infectious Disease"/>
            <person name="Wu L."/>
            <person name="Ma J."/>
        </authorList>
    </citation>
    <scope>NUCLEOTIDE SEQUENCE [LARGE SCALE GENOMIC DNA]</scope>
    <source>
        <strain evidence="2">CGMCC 1.15342</strain>
    </source>
</reference>
<sequence length="92" mass="10514">MCFAVSNNDFGSLKNPVTVDIRFEQLLATIKKLPAAKIKQLKSALDEGYINAKASEELSDFQNYLLGGPVMDAEQYAQFKENRKHFSTWRQR</sequence>
<gene>
    <name evidence="1" type="ORF">GCM10011386_07570</name>
</gene>
<accession>A0ABQ1L2H0</accession>